<evidence type="ECO:0000313" key="2">
    <source>
        <dbReference type="Proteomes" id="UP001362999"/>
    </source>
</evidence>
<keyword evidence="2" id="KW-1185">Reference proteome</keyword>
<evidence type="ECO:0000313" key="1">
    <source>
        <dbReference type="EMBL" id="KAK7058002.1"/>
    </source>
</evidence>
<gene>
    <name evidence="1" type="ORF">R3P38DRAFT_3304311</name>
</gene>
<dbReference type="PANTHER" id="PTHR14187">
    <property type="entry name" value="ALPHA KINASE/ELONGATION FACTOR 2 KINASE"/>
    <property type="match status" value="1"/>
</dbReference>
<dbReference type="AlphaFoldDB" id="A0AAW0E1M0"/>
<dbReference type="EMBL" id="JAWWNJ010000004">
    <property type="protein sequence ID" value="KAK7058002.1"/>
    <property type="molecule type" value="Genomic_DNA"/>
</dbReference>
<organism evidence="1 2">
    <name type="scientific">Favolaschia claudopus</name>
    <dbReference type="NCBI Taxonomy" id="2862362"/>
    <lineage>
        <taxon>Eukaryota</taxon>
        <taxon>Fungi</taxon>
        <taxon>Dikarya</taxon>
        <taxon>Basidiomycota</taxon>
        <taxon>Agaricomycotina</taxon>
        <taxon>Agaricomycetes</taxon>
        <taxon>Agaricomycetidae</taxon>
        <taxon>Agaricales</taxon>
        <taxon>Marasmiineae</taxon>
        <taxon>Mycenaceae</taxon>
        <taxon>Favolaschia</taxon>
    </lineage>
</organism>
<accession>A0AAW0E1M0</accession>
<dbReference type="CDD" id="cd10170">
    <property type="entry name" value="ASKHA_NBD_HSP70"/>
    <property type="match status" value="1"/>
</dbReference>
<dbReference type="InterPro" id="IPR043129">
    <property type="entry name" value="ATPase_NBD"/>
</dbReference>
<reference evidence="1 2" key="1">
    <citation type="journal article" date="2024" name="J Genomics">
        <title>Draft genome sequencing and assembly of Favolaschia claudopus CIRM-BRFM 2984 isolated from oak limbs.</title>
        <authorList>
            <person name="Navarro D."/>
            <person name="Drula E."/>
            <person name="Chaduli D."/>
            <person name="Cazenave R."/>
            <person name="Ahrendt S."/>
            <person name="Wang J."/>
            <person name="Lipzen A."/>
            <person name="Daum C."/>
            <person name="Barry K."/>
            <person name="Grigoriev I.V."/>
            <person name="Favel A."/>
            <person name="Rosso M.N."/>
            <person name="Martin F."/>
        </authorList>
    </citation>
    <scope>NUCLEOTIDE SEQUENCE [LARGE SCALE GENOMIC DNA]</scope>
    <source>
        <strain evidence="1 2">CIRM-BRFM 2984</strain>
    </source>
</reference>
<dbReference type="Proteomes" id="UP001362999">
    <property type="component" value="Unassembled WGS sequence"/>
</dbReference>
<dbReference type="PANTHER" id="PTHR14187:SF5">
    <property type="entry name" value="HEAT SHOCK 70 KDA PROTEIN 12A"/>
    <property type="match status" value="1"/>
</dbReference>
<comment type="caution">
    <text evidence="1">The sequence shown here is derived from an EMBL/GenBank/DDBJ whole genome shotgun (WGS) entry which is preliminary data.</text>
</comment>
<protein>
    <submittedName>
        <fullName evidence="1">Uncharacterized protein</fullName>
    </submittedName>
</protein>
<sequence length="605" mass="66729">MTVRKIYSGPRALVLGIDVGTTYSGLSYSILEPGGVPVIRPITRFPGQQDVGGDSKVPTAILYDKYGIVRSEGADTILPTSLEKADDEGWERAQWSVTYTYTTASKPSQVNFFRFKLHLRPAANGPDLPPLPHRKTATSVFADFLQYLFECAKTFIIDSNGADLWASLQHNIRFVLTHPNGWEGKQQSQMRDAAIVAGLIPNSEAGHDRLRFVTEGEASLHFCIQNGLDNSTIDSGGGVVIVDAGGGTIDISSYRVVKKYNGHKEYEEIAPPQCLFQGSIYVTQRAHEYLEVVLRDSKYADDIDSMAQIFDTSAKLTFRGGSDEFAFIKFGAARDQDPAHNIRNGQLKIPGSDVQEFFEPSITAVANAVKEQCVSALGKSTISSVFVVGGFAANDYFFSELKARLQPHIGLNVTRPDAHLNKAVADGAVSFHIDHHVSVRVARFTYGVKCSEAYNPSNNEHFTRASTRYVGVSGETLVPGRFSAILKKGTQVAETKEFSETYIRRSDDPAALDRFSTELYLYRGRGESPQWFDVEPELYEVACRIEADTSRAIAKYPLLLRLRPGVTVPPAAVNVYEVNFRVVLSLGLTELKAQIAWTENGKEIK</sequence>
<dbReference type="SUPFAM" id="SSF53067">
    <property type="entry name" value="Actin-like ATPase domain"/>
    <property type="match status" value="2"/>
</dbReference>
<proteinExistence type="predicted"/>
<dbReference type="Gene3D" id="3.30.420.40">
    <property type="match status" value="1"/>
</dbReference>
<name>A0AAW0E1M0_9AGAR</name>